<proteinExistence type="predicted"/>
<accession>A0ACB9CWT3</accession>
<evidence type="ECO:0000313" key="2">
    <source>
        <dbReference type="Proteomes" id="UP001055811"/>
    </source>
</evidence>
<name>A0ACB9CWT3_CICIN</name>
<comment type="caution">
    <text evidence="1">The sequence shown here is derived from an EMBL/GenBank/DDBJ whole genome shotgun (WGS) entry which is preliminary data.</text>
</comment>
<organism evidence="1 2">
    <name type="scientific">Cichorium intybus</name>
    <name type="common">Chicory</name>
    <dbReference type="NCBI Taxonomy" id="13427"/>
    <lineage>
        <taxon>Eukaryota</taxon>
        <taxon>Viridiplantae</taxon>
        <taxon>Streptophyta</taxon>
        <taxon>Embryophyta</taxon>
        <taxon>Tracheophyta</taxon>
        <taxon>Spermatophyta</taxon>
        <taxon>Magnoliopsida</taxon>
        <taxon>eudicotyledons</taxon>
        <taxon>Gunneridae</taxon>
        <taxon>Pentapetalae</taxon>
        <taxon>asterids</taxon>
        <taxon>campanulids</taxon>
        <taxon>Asterales</taxon>
        <taxon>Asteraceae</taxon>
        <taxon>Cichorioideae</taxon>
        <taxon>Cichorieae</taxon>
        <taxon>Cichoriinae</taxon>
        <taxon>Cichorium</taxon>
    </lineage>
</organism>
<reference evidence="1 2" key="2">
    <citation type="journal article" date="2022" name="Mol. Ecol. Resour.">
        <title>The genomes of chicory, endive, great burdock and yacon provide insights into Asteraceae paleo-polyploidization history and plant inulin production.</title>
        <authorList>
            <person name="Fan W."/>
            <person name="Wang S."/>
            <person name="Wang H."/>
            <person name="Wang A."/>
            <person name="Jiang F."/>
            <person name="Liu H."/>
            <person name="Zhao H."/>
            <person name="Xu D."/>
            <person name="Zhang Y."/>
        </authorList>
    </citation>
    <scope>NUCLEOTIDE SEQUENCE [LARGE SCALE GENOMIC DNA]</scope>
    <source>
        <strain evidence="2">cv. Punajuju</strain>
        <tissue evidence="1">Leaves</tissue>
    </source>
</reference>
<protein>
    <submittedName>
        <fullName evidence="1">Uncharacterized protein</fullName>
    </submittedName>
</protein>
<evidence type="ECO:0000313" key="1">
    <source>
        <dbReference type="EMBL" id="KAI3738706.1"/>
    </source>
</evidence>
<sequence>MGENEDCGNNSGTPSRTLQSSNSQEFIQIKMPPTPPPLPKKVNFNLSTSPETCSSRSKVSKKSLIPKLSFKNRNNTISDVVIPPIPVSLPQEKSSIARSWSLTKMLSPFVKMTPHSDHVTVLRRSGGSLNLQTKVQEHIPRSQSVPILDENTHIKRMDSFFRVVPSIPRVKDVDDMAPNPTPSDNPDDGDDIAEDEAVCRICLVELCEGGETLKMECSCKGELALAHQECAVKWFSIKGNKTCDVCHQDVQNLPVTLLRIQSTVRDRDTHATTITHHIEVNGYSDIYRVWQEMPILVIVSMLAYFFFLEQLLVGKMGTGSIALSLPFSCVLGLLSSMTSSAMVEQRFAWLFATIQFMFVVVFAHIFYSVVHVQPILSILLATFAGCGAAICGRSIVVEVLRLRRWWRSRSNQQSDSSLPSPPSGTPPQPPPPPPPPSPPTSYIASPDVVLNLESPHDEAASPPLPPPPPPPPFWKA</sequence>
<dbReference type="EMBL" id="CM042013">
    <property type="protein sequence ID" value="KAI3738706.1"/>
    <property type="molecule type" value="Genomic_DNA"/>
</dbReference>
<dbReference type="Proteomes" id="UP001055811">
    <property type="component" value="Linkage Group LG05"/>
</dbReference>
<gene>
    <name evidence="1" type="ORF">L2E82_28807</name>
</gene>
<reference evidence="2" key="1">
    <citation type="journal article" date="2022" name="Mol. Ecol. Resour.">
        <title>The genomes of chicory, endive, great burdock and yacon provide insights into Asteraceae palaeo-polyploidization history and plant inulin production.</title>
        <authorList>
            <person name="Fan W."/>
            <person name="Wang S."/>
            <person name="Wang H."/>
            <person name="Wang A."/>
            <person name="Jiang F."/>
            <person name="Liu H."/>
            <person name="Zhao H."/>
            <person name="Xu D."/>
            <person name="Zhang Y."/>
        </authorList>
    </citation>
    <scope>NUCLEOTIDE SEQUENCE [LARGE SCALE GENOMIC DNA]</scope>
    <source>
        <strain evidence="2">cv. Punajuju</strain>
    </source>
</reference>
<keyword evidence="2" id="KW-1185">Reference proteome</keyword>